<comment type="caution">
    <text evidence="1">The sequence shown here is derived from an EMBL/GenBank/DDBJ whole genome shotgun (WGS) entry which is preliminary data.</text>
</comment>
<dbReference type="STRING" id="328396.RU93_GL002240"/>
<sequence>MEKKPISLKQLGKRLVMTSVTLLDNLFNDDLEKQQTIETYRSRLSEAARDQDLVVLQLQTEKIDAFETIVGYVASKNSGNDNVVIKMQKNQHQLRIVPLHKIEKVSVLSMKNKKIAK</sequence>
<organism evidence="1 2">
    <name type="scientific">Enterococcus aquimarinus</name>
    <dbReference type="NCBI Taxonomy" id="328396"/>
    <lineage>
        <taxon>Bacteria</taxon>
        <taxon>Bacillati</taxon>
        <taxon>Bacillota</taxon>
        <taxon>Bacilli</taxon>
        <taxon>Lactobacillales</taxon>
        <taxon>Enterococcaceae</taxon>
        <taxon>Enterococcus</taxon>
    </lineage>
</organism>
<dbReference type="RefSeq" id="WP_071874935.1">
    <property type="nucleotide sequence ID" value="NZ_JBHSHF010000017.1"/>
</dbReference>
<dbReference type="OrthoDB" id="2199781at2"/>
<name>A0A1L8QSH1_9ENTE</name>
<reference evidence="1 2" key="1">
    <citation type="submission" date="2014-12" db="EMBL/GenBank/DDBJ databases">
        <title>Draft genome sequences of 29 type strains of Enterococci.</title>
        <authorList>
            <person name="Zhong Z."/>
            <person name="Sun Z."/>
            <person name="Liu W."/>
            <person name="Zhang W."/>
            <person name="Zhang H."/>
        </authorList>
    </citation>
    <scope>NUCLEOTIDE SEQUENCE [LARGE SCALE GENOMIC DNA]</scope>
    <source>
        <strain evidence="1 2">DSM 17690</strain>
    </source>
</reference>
<proteinExistence type="predicted"/>
<evidence type="ECO:0008006" key="3">
    <source>
        <dbReference type="Google" id="ProtNLM"/>
    </source>
</evidence>
<dbReference type="EMBL" id="JXKD01000008">
    <property type="protein sequence ID" value="OJG10461.1"/>
    <property type="molecule type" value="Genomic_DNA"/>
</dbReference>
<evidence type="ECO:0000313" key="2">
    <source>
        <dbReference type="Proteomes" id="UP000182149"/>
    </source>
</evidence>
<gene>
    <name evidence="1" type="ORF">RU93_GL002240</name>
</gene>
<keyword evidence="2" id="KW-1185">Reference proteome</keyword>
<protein>
    <recommendedName>
        <fullName evidence="3">YolD-like protein</fullName>
    </recommendedName>
</protein>
<dbReference type="Proteomes" id="UP000182149">
    <property type="component" value="Unassembled WGS sequence"/>
</dbReference>
<accession>A0A1L8QSH1</accession>
<evidence type="ECO:0000313" key="1">
    <source>
        <dbReference type="EMBL" id="OJG10461.1"/>
    </source>
</evidence>
<dbReference type="AlphaFoldDB" id="A0A1L8QSH1"/>